<evidence type="ECO:0000256" key="4">
    <source>
        <dbReference type="ARBA" id="ARBA00022692"/>
    </source>
</evidence>
<evidence type="ECO:0000256" key="12">
    <source>
        <dbReference type="RuleBase" id="RU000581"/>
    </source>
</evidence>
<keyword evidence="7 12" id="KW-0560">Oxidoreductase</keyword>
<feature type="region of interest" description="Disordered" evidence="14">
    <location>
        <begin position="427"/>
        <end position="477"/>
    </location>
</feature>
<evidence type="ECO:0000256" key="2">
    <source>
        <dbReference type="ARBA" id="ARBA00009295"/>
    </source>
</evidence>
<keyword evidence="10 15" id="KW-0472">Membrane</keyword>
<comment type="similarity">
    <text evidence="2 12">Belongs to the fatty acid desaturase type 1 family.</text>
</comment>
<reference evidence="17" key="2">
    <citation type="submission" date="2020-02" db="EMBL/GenBank/DDBJ databases">
        <authorList>
            <person name="Studholme D.J."/>
        </authorList>
    </citation>
    <scope>NUCLEOTIDE SEQUENCE</scope>
    <source>
        <strain evidence="17">00238/432</strain>
    </source>
</reference>
<evidence type="ECO:0000256" key="1">
    <source>
        <dbReference type="ARBA" id="ARBA00004141"/>
    </source>
</evidence>
<dbReference type="GO" id="GO:0006636">
    <property type="term" value="P:unsaturated fatty acid biosynthetic process"/>
    <property type="evidence" value="ECO:0007669"/>
    <property type="project" value="TreeGrafter"/>
</dbReference>
<accession>A0A8J4S0C8</accession>
<feature type="compositionally biased region" description="Low complexity" evidence="14">
    <location>
        <begin position="442"/>
        <end position="456"/>
    </location>
</feature>
<evidence type="ECO:0000259" key="16">
    <source>
        <dbReference type="Pfam" id="PF00487"/>
    </source>
</evidence>
<organism evidence="17 18">
    <name type="scientific">Phytophthora kernoviae 00238/432</name>
    <dbReference type="NCBI Taxonomy" id="1284355"/>
    <lineage>
        <taxon>Eukaryota</taxon>
        <taxon>Sar</taxon>
        <taxon>Stramenopiles</taxon>
        <taxon>Oomycota</taxon>
        <taxon>Peronosporomycetes</taxon>
        <taxon>Peronosporales</taxon>
        <taxon>Peronosporaceae</taxon>
        <taxon>Phytophthora</taxon>
    </lineage>
</organism>
<evidence type="ECO:0000256" key="14">
    <source>
        <dbReference type="SAM" id="MobiDB-lite"/>
    </source>
</evidence>
<evidence type="ECO:0000256" key="8">
    <source>
        <dbReference type="ARBA" id="ARBA00023004"/>
    </source>
</evidence>
<dbReference type="PRINTS" id="PR00075">
    <property type="entry name" value="FACDDSATRASE"/>
</dbReference>
<dbReference type="Proteomes" id="UP000702964">
    <property type="component" value="Unassembled WGS sequence"/>
</dbReference>
<keyword evidence="4 12" id="KW-0812">Transmembrane</keyword>
<dbReference type="AlphaFoldDB" id="A0A8J4S0C8"/>
<name>A0A8J4S0C8_9STRA</name>
<feature type="compositionally biased region" description="Polar residues" evidence="14">
    <location>
        <begin position="430"/>
        <end position="441"/>
    </location>
</feature>
<keyword evidence="11 12" id="KW-0275">Fatty acid biosynthesis</keyword>
<evidence type="ECO:0000256" key="15">
    <source>
        <dbReference type="SAM" id="Phobius"/>
    </source>
</evidence>
<comment type="subcellular location">
    <subcellularLocation>
        <location evidence="1">Membrane</location>
        <topology evidence="1">Multi-pass membrane protein</topology>
    </subcellularLocation>
</comment>
<comment type="domain">
    <text evidence="12">The histidine box domains are involved in binding the catalytic metal ions.</text>
</comment>
<evidence type="ECO:0000256" key="13">
    <source>
        <dbReference type="SAM" id="Coils"/>
    </source>
</evidence>
<evidence type="ECO:0000313" key="18">
    <source>
        <dbReference type="Proteomes" id="UP000702964"/>
    </source>
</evidence>
<keyword evidence="13" id="KW-0175">Coiled coil</keyword>
<proteinExistence type="inferred from homology"/>
<feature type="transmembrane region" description="Helical" evidence="15">
    <location>
        <begin position="185"/>
        <end position="204"/>
    </location>
</feature>
<evidence type="ECO:0000256" key="3">
    <source>
        <dbReference type="ARBA" id="ARBA00022516"/>
    </source>
</evidence>
<protein>
    <recommendedName>
        <fullName evidence="16">Fatty acid desaturase domain-containing protein</fullName>
    </recommendedName>
</protein>
<feature type="domain" description="Fatty acid desaturase" evidence="16">
    <location>
        <begin position="44"/>
        <end position="246"/>
    </location>
</feature>
<keyword evidence="5" id="KW-0276">Fatty acid metabolism</keyword>
<evidence type="ECO:0000256" key="9">
    <source>
        <dbReference type="ARBA" id="ARBA00023098"/>
    </source>
</evidence>
<keyword evidence="8" id="KW-0408">Iron</keyword>
<keyword evidence="6 15" id="KW-1133">Transmembrane helix</keyword>
<dbReference type="PANTHER" id="PTHR11351:SF31">
    <property type="entry name" value="DESATURASE 1, ISOFORM A-RELATED"/>
    <property type="match status" value="1"/>
</dbReference>
<gene>
    <name evidence="17" type="ORF">G195_010013</name>
</gene>
<feature type="transmembrane region" description="Helical" evidence="15">
    <location>
        <begin position="12"/>
        <end position="30"/>
    </location>
</feature>
<evidence type="ECO:0000256" key="10">
    <source>
        <dbReference type="ARBA" id="ARBA00023136"/>
    </source>
</evidence>
<feature type="coiled-coil region" evidence="13">
    <location>
        <begin position="531"/>
        <end position="558"/>
    </location>
</feature>
<dbReference type="EMBL" id="AOFI03000526">
    <property type="protein sequence ID" value="KAF4316525.1"/>
    <property type="molecule type" value="Genomic_DNA"/>
</dbReference>
<evidence type="ECO:0000313" key="17">
    <source>
        <dbReference type="EMBL" id="KAF4316525.1"/>
    </source>
</evidence>
<reference evidence="17" key="1">
    <citation type="journal article" date="2015" name="Genom Data">
        <title>Draft genome sequences of Phytophthora kernoviae and Phytophthora ramorum lineage EU2 from Scotland.</title>
        <authorList>
            <person name="Sambles C."/>
            <person name="Schlenzig A."/>
            <person name="O'Neill P."/>
            <person name="Grant M."/>
            <person name="Studholme D.J."/>
        </authorList>
    </citation>
    <scope>NUCLEOTIDE SEQUENCE</scope>
    <source>
        <strain evidence="17">00238/432</strain>
    </source>
</reference>
<dbReference type="Pfam" id="PF00487">
    <property type="entry name" value="FA_desaturase"/>
    <property type="match status" value="1"/>
</dbReference>
<dbReference type="GO" id="GO:0005506">
    <property type="term" value="F:iron ion binding"/>
    <property type="evidence" value="ECO:0007669"/>
    <property type="project" value="TreeGrafter"/>
</dbReference>
<keyword evidence="3 12" id="KW-0444">Lipid biosynthesis</keyword>
<dbReference type="CDD" id="cd03505">
    <property type="entry name" value="Delta9-FADS-like"/>
    <property type="match status" value="1"/>
</dbReference>
<keyword evidence="9" id="KW-0443">Lipid metabolism</keyword>
<sequence>MVAWAEHYRNANWFMVYYLSLVHIGAVVGFTCLPECKTTTYYLLAGLYVLNGLGITMGAHRLWAHRSYKANGLVRFFLMLCNAMANQGTIFHWSRDHRVHHKYSDTSADPHNSGRGFFFAHMGWLLVKKDPKVVKAGEGLNYDDLWADWTVVLQEKLNPWGNLFMCFGFPMIVAMRYAGENWFNALFVCSFLRYVLVLHATWLVNSATHFYGTAEYDSTICPRDNWFVSVFALGEGWHNWHHKFPYDYSTGEGEFLQFNPTKQIIDLFALFGLITERKRATAIWHRMRDARGKGKLAEVVDPEGDDPLKAFTELKSKMLSLDEILHVPDMDELEISPSDILDQLYTDDCISTDFDVNELVSIDTNSQSAEVSPRADEIPPLDELLLLEIDTIPLDLNAGKLSENSSLVTIDLDPTLLFPEPTVLQAEPSVDTNVKTPQCGESSSSGPIDSSNSSSSEVQTPPKVLPKAVPQRRKRRKDELDYLRVKTRELEEQLLQLKSKDDVVDGHGREVEGSLSPGQGLDKVSVWRLVARRQLEGKKRAERENQKLKNMVEGKIAIIQNLEKVLLKRSALEDAGALVRERKRVRVVNESECAVFDRLLAQLVKQYSETDSVFFLNKQAQQKKEGDHVQVKPDGANGMFMEFLSSKIVPFGMHATATQFWRCMAQPHLKLRDGHYSVPKMAFTVHHKKYQVLKDACFAVKRFIEEDRCVFVWACETTTEGTLSAAQSMRLCDAGWTVVENLSGNDANGNLESTIIQSCVRVRTQLPDAMPHSHEEVMLLTEIVTGSFLENLDGIHQSVEDGLVEESMRSAG</sequence>
<evidence type="ECO:0000256" key="11">
    <source>
        <dbReference type="ARBA" id="ARBA00023160"/>
    </source>
</evidence>
<dbReference type="PANTHER" id="PTHR11351">
    <property type="entry name" value="ACYL-COA DESATURASE"/>
    <property type="match status" value="1"/>
</dbReference>
<evidence type="ECO:0000256" key="6">
    <source>
        <dbReference type="ARBA" id="ARBA00022989"/>
    </source>
</evidence>
<comment type="cofactor">
    <cofactor evidence="12">
        <name>Fe(2+)</name>
        <dbReference type="ChEBI" id="CHEBI:29033"/>
    </cofactor>
</comment>
<dbReference type="GO" id="GO:0005789">
    <property type="term" value="C:endoplasmic reticulum membrane"/>
    <property type="evidence" value="ECO:0007669"/>
    <property type="project" value="TreeGrafter"/>
</dbReference>
<feature type="transmembrane region" description="Helical" evidence="15">
    <location>
        <begin position="42"/>
        <end position="64"/>
    </location>
</feature>
<dbReference type="InterPro" id="IPR015876">
    <property type="entry name" value="Acyl-CoA_DS"/>
</dbReference>
<dbReference type="GO" id="GO:0004768">
    <property type="term" value="F:stearoyl-CoA 9-desaturase activity"/>
    <property type="evidence" value="ECO:0007669"/>
    <property type="project" value="TreeGrafter"/>
</dbReference>
<comment type="caution">
    <text evidence="17">The sequence shown here is derived from an EMBL/GenBank/DDBJ whole genome shotgun (WGS) entry which is preliminary data.</text>
</comment>
<evidence type="ECO:0000256" key="5">
    <source>
        <dbReference type="ARBA" id="ARBA00022832"/>
    </source>
</evidence>
<dbReference type="InterPro" id="IPR005804">
    <property type="entry name" value="FA_desaturase_dom"/>
</dbReference>
<evidence type="ECO:0000256" key="7">
    <source>
        <dbReference type="ARBA" id="ARBA00023002"/>
    </source>
</evidence>